<dbReference type="Proteomes" id="UP000036403">
    <property type="component" value="Unassembled WGS sequence"/>
</dbReference>
<dbReference type="GO" id="GO:0006313">
    <property type="term" value="P:DNA transposition"/>
    <property type="evidence" value="ECO:0007669"/>
    <property type="project" value="InterPro"/>
</dbReference>
<keyword evidence="5" id="KW-1185">Reference proteome</keyword>
<dbReference type="GO" id="GO:0005634">
    <property type="term" value="C:nucleus"/>
    <property type="evidence" value="ECO:0007669"/>
    <property type="project" value="UniProtKB-SubCell"/>
</dbReference>
<dbReference type="EMBL" id="LBMM01030046">
    <property type="protein sequence ID" value="KMQ81946.1"/>
    <property type="molecule type" value="Genomic_DNA"/>
</dbReference>
<dbReference type="GO" id="GO:0015074">
    <property type="term" value="P:DNA integration"/>
    <property type="evidence" value="ECO:0007669"/>
    <property type="project" value="InterPro"/>
</dbReference>
<comment type="subcellular location">
    <subcellularLocation>
        <location evidence="1">Nucleus</location>
    </subcellularLocation>
</comment>
<dbReference type="InterPro" id="IPR002492">
    <property type="entry name" value="Transposase_Tc1-like"/>
</dbReference>
<proteinExistence type="predicted"/>
<feature type="non-terminal residue" evidence="4">
    <location>
        <position position="228"/>
    </location>
</feature>
<reference evidence="4 5" key="1">
    <citation type="submission" date="2015-04" db="EMBL/GenBank/DDBJ databases">
        <title>Lasius niger genome sequencing.</title>
        <authorList>
            <person name="Konorov E.A."/>
            <person name="Nikitin M.A."/>
            <person name="Kirill M.V."/>
            <person name="Chang P."/>
        </authorList>
    </citation>
    <scope>NUCLEOTIDE SEQUENCE [LARGE SCALE GENOMIC DNA]</scope>
    <source>
        <tissue evidence="4">Whole</tissue>
    </source>
</reference>
<sequence length="228" mass="26842">METKKYTSKSLRRAIASEYARGDLTEREIAQKLYVSPSTVHYWIRKIDGGEDSFEDRPKTGRPRKTDGLMDDRIKILITENPFLSANEIRDTLGLPCKAQTVRNRLKDAGFKSRVPAKKPFLRPDHYTARLQYALNHLHWDEYRWRNVIFSDEKIFCSYGNGPPRIWRPTESDRFDERYISNIQGKSKRFTIPVWGCISFDGPCWIHRIKRKTLNAVYYVDKILIPIL</sequence>
<name>A0A0J7JVT4_LASNI</name>
<dbReference type="SUPFAM" id="SSF46689">
    <property type="entry name" value="Homeodomain-like"/>
    <property type="match status" value="1"/>
</dbReference>
<dbReference type="InterPro" id="IPR036397">
    <property type="entry name" value="RNaseH_sf"/>
</dbReference>
<dbReference type="Gene3D" id="1.10.10.10">
    <property type="entry name" value="Winged helix-like DNA-binding domain superfamily/Winged helix DNA-binding domain"/>
    <property type="match status" value="1"/>
</dbReference>
<dbReference type="PaxDb" id="67767-A0A0J7JVT4"/>
<comment type="caution">
    <text evidence="4">The sequence shown here is derived from an EMBL/GenBank/DDBJ whole genome shotgun (WGS) entry which is preliminary data.</text>
</comment>
<evidence type="ECO:0000313" key="5">
    <source>
        <dbReference type="Proteomes" id="UP000036403"/>
    </source>
</evidence>
<evidence type="ECO:0000259" key="2">
    <source>
        <dbReference type="Pfam" id="PF01498"/>
    </source>
</evidence>
<accession>A0A0J7JVT4</accession>
<dbReference type="InterPro" id="IPR036388">
    <property type="entry name" value="WH-like_DNA-bd_sf"/>
</dbReference>
<feature type="domain" description="Insertion element IS150 protein InsJ-like helix-turn-helix" evidence="3">
    <location>
        <begin position="12"/>
        <end position="64"/>
    </location>
</feature>
<dbReference type="Pfam" id="PF01498">
    <property type="entry name" value="HTH_Tnp_Tc3_2"/>
    <property type="match status" value="1"/>
</dbReference>
<dbReference type="Gene3D" id="3.30.420.10">
    <property type="entry name" value="Ribonuclease H-like superfamily/Ribonuclease H"/>
    <property type="match status" value="1"/>
</dbReference>
<evidence type="ECO:0000259" key="3">
    <source>
        <dbReference type="Pfam" id="PF13518"/>
    </source>
</evidence>
<dbReference type="STRING" id="67767.A0A0J7JVT4"/>
<evidence type="ECO:0000256" key="1">
    <source>
        <dbReference type="ARBA" id="ARBA00004123"/>
    </source>
</evidence>
<feature type="domain" description="Transposase Tc1-like" evidence="2">
    <location>
        <begin position="71"/>
        <end position="139"/>
    </location>
</feature>
<gene>
    <name evidence="4" type="ORF">RF55_24692</name>
</gene>
<protein>
    <submittedName>
        <fullName evidence="4">Paired box protein and transposase domain containing protein</fullName>
    </submittedName>
</protein>
<dbReference type="OrthoDB" id="9996331at2759"/>
<dbReference type="InterPro" id="IPR055247">
    <property type="entry name" value="InsJ-like_HTH"/>
</dbReference>
<dbReference type="GO" id="GO:0003677">
    <property type="term" value="F:DNA binding"/>
    <property type="evidence" value="ECO:0007669"/>
    <property type="project" value="InterPro"/>
</dbReference>
<dbReference type="AlphaFoldDB" id="A0A0J7JVT4"/>
<organism evidence="4 5">
    <name type="scientific">Lasius niger</name>
    <name type="common">Black garden ant</name>
    <dbReference type="NCBI Taxonomy" id="67767"/>
    <lineage>
        <taxon>Eukaryota</taxon>
        <taxon>Metazoa</taxon>
        <taxon>Ecdysozoa</taxon>
        <taxon>Arthropoda</taxon>
        <taxon>Hexapoda</taxon>
        <taxon>Insecta</taxon>
        <taxon>Pterygota</taxon>
        <taxon>Neoptera</taxon>
        <taxon>Endopterygota</taxon>
        <taxon>Hymenoptera</taxon>
        <taxon>Apocrita</taxon>
        <taxon>Aculeata</taxon>
        <taxon>Formicoidea</taxon>
        <taxon>Formicidae</taxon>
        <taxon>Formicinae</taxon>
        <taxon>Lasius</taxon>
        <taxon>Lasius</taxon>
    </lineage>
</organism>
<dbReference type="InterPro" id="IPR009057">
    <property type="entry name" value="Homeodomain-like_sf"/>
</dbReference>
<dbReference type="Pfam" id="PF13518">
    <property type="entry name" value="HTH_28"/>
    <property type="match status" value="1"/>
</dbReference>
<evidence type="ECO:0000313" key="4">
    <source>
        <dbReference type="EMBL" id="KMQ81946.1"/>
    </source>
</evidence>